<dbReference type="SUPFAM" id="SSF140731">
    <property type="entry name" value="PA2201 C-terminal domain-like"/>
    <property type="match status" value="1"/>
</dbReference>
<dbReference type="KEGG" id="scor:J3U87_22505"/>
<dbReference type="RefSeq" id="WP_237378015.1">
    <property type="nucleotide sequence ID" value="NZ_CP071793.1"/>
</dbReference>
<dbReference type="Proteomes" id="UP000663929">
    <property type="component" value="Chromosome"/>
</dbReference>
<dbReference type="InterPro" id="IPR015025">
    <property type="entry name" value="PoNi_C"/>
</dbReference>
<feature type="domain" description="PoNi C-terminal" evidence="1">
    <location>
        <begin position="135"/>
        <end position="240"/>
    </location>
</feature>
<dbReference type="AlphaFoldDB" id="A0A8A4THR8"/>
<dbReference type="EMBL" id="CP071793">
    <property type="protein sequence ID" value="QTD48361.1"/>
    <property type="molecule type" value="Genomic_DNA"/>
</dbReference>
<organism evidence="2 3">
    <name type="scientific">Sulfidibacter corallicola</name>
    <dbReference type="NCBI Taxonomy" id="2818388"/>
    <lineage>
        <taxon>Bacteria</taxon>
        <taxon>Pseudomonadati</taxon>
        <taxon>Acidobacteriota</taxon>
        <taxon>Holophagae</taxon>
        <taxon>Acanthopleuribacterales</taxon>
        <taxon>Acanthopleuribacteraceae</taxon>
        <taxon>Sulfidibacter</taxon>
    </lineage>
</organism>
<dbReference type="Pfam" id="PF08929">
    <property type="entry name" value="PoNi_C"/>
    <property type="match status" value="1"/>
</dbReference>
<protein>
    <submittedName>
        <fullName evidence="2">DUF1911 domain-containing protein</fullName>
    </submittedName>
</protein>
<sequence>MVLEKREFFGTQQYFQNETDKRRADLRRHERELAEVDKDDHAVRVRQLRKSVIHGLQLTVCSYSAGECLADVDAEYLKILDAAESLIATPTYYPFDLSEREYYFYVIALIALGRLLDAPTARIASLQDLGRSNQDDFLMSYLVDDAQPLENLPQALLHEEPFGALRRLILVSDFNERMDAVFAYLEGFRAFMDEMPWAESHLALDGRFFGYWAFELGALAKLLPVPDAFFEHQMYYPRDLVPSVPIFEPPEPLEATYGQDFEITLPEGFPGTTPPA</sequence>
<name>A0A8A4THR8_SULCO</name>
<evidence type="ECO:0000313" key="3">
    <source>
        <dbReference type="Proteomes" id="UP000663929"/>
    </source>
</evidence>
<accession>A0A8A4THR8</accession>
<dbReference type="InterPro" id="IPR028983">
    <property type="entry name" value="PA2201-like_C"/>
</dbReference>
<dbReference type="Gene3D" id="1.10.3920.10">
    <property type="entry name" value="PA2201 C-terminal domain-like"/>
    <property type="match status" value="1"/>
</dbReference>
<gene>
    <name evidence="2" type="ORF">J3U87_22505</name>
</gene>
<keyword evidence="3" id="KW-1185">Reference proteome</keyword>
<reference evidence="2" key="1">
    <citation type="submission" date="2021-03" db="EMBL/GenBank/DDBJ databases">
        <title>Acanthopleuribacteraceae sp. M133.</title>
        <authorList>
            <person name="Wang G."/>
        </authorList>
    </citation>
    <scope>NUCLEOTIDE SEQUENCE</scope>
    <source>
        <strain evidence="2">M133</strain>
    </source>
</reference>
<evidence type="ECO:0000259" key="1">
    <source>
        <dbReference type="Pfam" id="PF08929"/>
    </source>
</evidence>
<proteinExistence type="predicted"/>
<evidence type="ECO:0000313" key="2">
    <source>
        <dbReference type="EMBL" id="QTD48361.1"/>
    </source>
</evidence>